<dbReference type="InterPro" id="IPR022655">
    <property type="entry name" value="DUF1553"/>
</dbReference>
<evidence type="ECO:0000313" key="5">
    <source>
        <dbReference type="Proteomes" id="UP001424741"/>
    </source>
</evidence>
<dbReference type="InterPro" id="IPR011444">
    <property type="entry name" value="DUF1549"/>
</dbReference>
<organism evidence="4 5">
    <name type="scientific">Rubritalea halochordaticola</name>
    <dbReference type="NCBI Taxonomy" id="714537"/>
    <lineage>
        <taxon>Bacteria</taxon>
        <taxon>Pseudomonadati</taxon>
        <taxon>Verrucomicrobiota</taxon>
        <taxon>Verrucomicrobiia</taxon>
        <taxon>Verrucomicrobiales</taxon>
        <taxon>Rubritaleaceae</taxon>
        <taxon>Rubritalea</taxon>
    </lineage>
</organism>
<protein>
    <recommendedName>
        <fullName evidence="6">DUF1553 domain-containing protein</fullName>
    </recommendedName>
</protein>
<dbReference type="Pfam" id="PF07583">
    <property type="entry name" value="PSCyt2"/>
    <property type="match status" value="1"/>
</dbReference>
<feature type="region of interest" description="Disordered" evidence="1">
    <location>
        <begin position="495"/>
        <end position="528"/>
    </location>
</feature>
<evidence type="ECO:0000259" key="2">
    <source>
        <dbReference type="Pfam" id="PF07583"/>
    </source>
</evidence>
<comment type="caution">
    <text evidence="4">The sequence shown here is derived from an EMBL/GenBank/DDBJ whole genome shotgun (WGS) entry which is preliminary data.</text>
</comment>
<feature type="domain" description="DUF1553" evidence="3">
    <location>
        <begin position="320"/>
        <end position="610"/>
    </location>
</feature>
<accession>A0ABP9V275</accession>
<dbReference type="PANTHER" id="PTHR35889">
    <property type="entry name" value="CYCLOINULO-OLIGOSACCHARIDE FRUCTANOTRANSFERASE-RELATED"/>
    <property type="match status" value="1"/>
</dbReference>
<dbReference type="Pfam" id="PF07587">
    <property type="entry name" value="PSD1"/>
    <property type="match status" value="1"/>
</dbReference>
<proteinExistence type="predicted"/>
<dbReference type="EMBL" id="BAABRL010000010">
    <property type="protein sequence ID" value="GAA5496781.1"/>
    <property type="molecule type" value="Genomic_DNA"/>
</dbReference>
<evidence type="ECO:0008006" key="6">
    <source>
        <dbReference type="Google" id="ProtNLM"/>
    </source>
</evidence>
<name>A0ABP9V275_9BACT</name>
<evidence type="ECO:0000313" key="4">
    <source>
        <dbReference type="EMBL" id="GAA5496781.1"/>
    </source>
</evidence>
<keyword evidence="5" id="KW-1185">Reference proteome</keyword>
<reference evidence="4 5" key="1">
    <citation type="submission" date="2024-02" db="EMBL/GenBank/DDBJ databases">
        <title>Rubritalea halochordaticola NBRC 107102.</title>
        <authorList>
            <person name="Ichikawa N."/>
            <person name="Katano-Makiyama Y."/>
            <person name="Hidaka K."/>
        </authorList>
    </citation>
    <scope>NUCLEOTIDE SEQUENCE [LARGE SCALE GENOMIC DNA]</scope>
    <source>
        <strain evidence="4 5">NBRC 107102</strain>
    </source>
</reference>
<sequence length="637" mass="72384">MLRSSLMKPVQCLLSALLGASLMLSVYGQNKKISPGSREHMEAAAHKVDQHVAALFKRKQLTVPDGISDEIFLRRTALVVAGRIPTFDESVAFLESSSPDKRKLLINYYMASPGYRSSMTNWLFDLLRVQENFTRRGASAAAYIDFLRESIAYNKPWDKLTSELITAEGSIWENGAVGYYIRDKGMPLDNLANTMRTFTGTRMECAQCHDHPYEDWERRDYFRLAAFSNKQSEINGQSYRELYRSLNKEDNRKNPKYQLLRHLGDSIYYTSLENPGSGRIKLPSDYQYRDADPGEWVGARTPFGKMIRMSDRRDADDGKKRFSEWLVSPENPRFASVIVNRMWRRIMGTGLYEPVDEYVEPEKTASPELTRFLIKLMQDLDYDLQKFQQVLLLTRTYTFSTSPDLRDPSVAYDFHGRQLQRMSAEQVWDSLVTLTSEHPDQLPSRTFSKAIYLNGKHLNLEGKNMATLSREILSLDNADKLDKYLDKLIAEAGDSKGKQDRMMKGGSRPGPASGLARASELPTPAPAGHFLREFGQSDRLLVDSSSREPNVGQILDTLNGQVETMVVSNESAALHKRLSSYSSPEDKIRVIFLSILSRTPTALEMAIMKEEVAQTGDKAYPNIISALLLTREFLFVQ</sequence>
<dbReference type="PANTHER" id="PTHR35889:SF3">
    <property type="entry name" value="F-BOX DOMAIN-CONTAINING PROTEIN"/>
    <property type="match status" value="1"/>
</dbReference>
<evidence type="ECO:0000256" key="1">
    <source>
        <dbReference type="SAM" id="MobiDB-lite"/>
    </source>
</evidence>
<dbReference type="RefSeq" id="WP_346189396.1">
    <property type="nucleotide sequence ID" value="NZ_BAABRL010000010.1"/>
</dbReference>
<evidence type="ECO:0000259" key="3">
    <source>
        <dbReference type="Pfam" id="PF07587"/>
    </source>
</evidence>
<gene>
    <name evidence="4" type="ORF">Rhal01_02966</name>
</gene>
<dbReference type="Proteomes" id="UP001424741">
    <property type="component" value="Unassembled WGS sequence"/>
</dbReference>
<feature type="domain" description="DUF1549" evidence="2">
    <location>
        <begin position="47"/>
        <end position="230"/>
    </location>
</feature>